<evidence type="ECO:0000256" key="8">
    <source>
        <dbReference type="SAM" id="MobiDB-lite"/>
    </source>
</evidence>
<dbReference type="Pfam" id="PF00067">
    <property type="entry name" value="p450"/>
    <property type="match status" value="1"/>
</dbReference>
<dbReference type="Gene3D" id="1.10.630.10">
    <property type="entry name" value="Cytochrome P450"/>
    <property type="match status" value="1"/>
</dbReference>
<evidence type="ECO:0000256" key="6">
    <source>
        <dbReference type="ARBA" id="ARBA00023033"/>
    </source>
</evidence>
<protein>
    <submittedName>
        <fullName evidence="9">Cytochrome P450</fullName>
    </submittedName>
</protein>
<evidence type="ECO:0000256" key="1">
    <source>
        <dbReference type="ARBA" id="ARBA00010617"/>
    </source>
</evidence>
<name>A0A3M8S9F7_9ACTN</name>
<dbReference type="GO" id="GO:0016705">
    <property type="term" value="F:oxidoreductase activity, acting on paired donors, with incorporation or reduction of molecular oxygen"/>
    <property type="evidence" value="ECO:0007669"/>
    <property type="project" value="InterPro"/>
</dbReference>
<evidence type="ECO:0000256" key="5">
    <source>
        <dbReference type="ARBA" id="ARBA00023004"/>
    </source>
</evidence>
<comment type="similarity">
    <text evidence="1 7">Belongs to the cytochrome P450 family.</text>
</comment>
<keyword evidence="10" id="KW-1185">Reference proteome</keyword>
<keyword evidence="4 7" id="KW-0560">Oxidoreductase</keyword>
<evidence type="ECO:0000256" key="7">
    <source>
        <dbReference type="RuleBase" id="RU000461"/>
    </source>
</evidence>
<keyword evidence="2 7" id="KW-0349">Heme</keyword>
<dbReference type="InterPro" id="IPR017972">
    <property type="entry name" value="Cyt_P450_CS"/>
</dbReference>
<dbReference type="PRINTS" id="PR00359">
    <property type="entry name" value="BP450"/>
</dbReference>
<dbReference type="FunFam" id="1.10.630.10:FF:000018">
    <property type="entry name" value="Cytochrome P450 monooxygenase"/>
    <property type="match status" value="1"/>
</dbReference>
<accession>A0A3M8S9F7</accession>
<organism evidence="9 10">
    <name type="scientific">Streptomyces botrytidirepellens</name>
    <dbReference type="NCBI Taxonomy" id="2486417"/>
    <lineage>
        <taxon>Bacteria</taxon>
        <taxon>Bacillati</taxon>
        <taxon>Actinomycetota</taxon>
        <taxon>Actinomycetes</taxon>
        <taxon>Kitasatosporales</taxon>
        <taxon>Streptomycetaceae</taxon>
        <taxon>Streptomyces</taxon>
    </lineage>
</organism>
<dbReference type="PANTHER" id="PTHR46696">
    <property type="entry name" value="P450, PUTATIVE (EUROFUNG)-RELATED"/>
    <property type="match status" value="1"/>
</dbReference>
<evidence type="ECO:0000256" key="3">
    <source>
        <dbReference type="ARBA" id="ARBA00022723"/>
    </source>
</evidence>
<dbReference type="AlphaFoldDB" id="A0A3M8S9F7"/>
<sequence>MIAPTWHHGGVGSSGEAASPDFTPDQTRSDSEPPRSTVATLADRWDIRPDHTWLRGQRPEHTVRFDEDGSVNIYGYPEAVKVLTNPQIFSNDVGRLFLDEGVDLDEKVQEGSLLQSDPPAHGKLRKLVSRAFTPKTIADLEPRIVALTRELLDQAGDQGTLELVGALTYPLPVIVICELLGVPASDRDLFKKWVDRMEQSASALLDDEVDDENVDVAAANRYVPEMHEYLAAQVAERRRNPKDDLLTSLVQAEVDGDRLTDAQVLNFANELLVVGHATTSALLGNLVLCLDAYPETAARVRADRSLVPGAVEESLRFLSPVAAIYRATTKEFELDGHHVDADRLVRVWVGAANRDPRQFTDPETFDPARDPNPHIGFSHGIHFCLGAPLARLESIIALNMLLDRYPELSIDPADPPTFMALPDAIGVATLPLRTG</sequence>
<keyword evidence="6 7" id="KW-0503">Monooxygenase</keyword>
<dbReference type="GO" id="GO:0020037">
    <property type="term" value="F:heme binding"/>
    <property type="evidence" value="ECO:0007669"/>
    <property type="project" value="InterPro"/>
</dbReference>
<dbReference type="InterPro" id="IPR001128">
    <property type="entry name" value="Cyt_P450"/>
</dbReference>
<evidence type="ECO:0000313" key="9">
    <source>
        <dbReference type="EMBL" id="RNF77731.1"/>
    </source>
</evidence>
<keyword evidence="5 7" id="KW-0408">Iron</keyword>
<feature type="region of interest" description="Disordered" evidence="8">
    <location>
        <begin position="1"/>
        <end position="38"/>
    </location>
</feature>
<proteinExistence type="inferred from homology"/>
<evidence type="ECO:0000313" key="10">
    <source>
        <dbReference type="Proteomes" id="UP000275401"/>
    </source>
</evidence>
<dbReference type="GO" id="GO:0004497">
    <property type="term" value="F:monooxygenase activity"/>
    <property type="evidence" value="ECO:0007669"/>
    <property type="project" value="UniProtKB-KW"/>
</dbReference>
<reference evidence="9 10" key="1">
    <citation type="submission" date="2018-11" db="EMBL/GenBank/DDBJ databases">
        <title>The Potential of Streptomyces as Biocontrol Agents against the Tomato grey mould, Botrytis cinerea (Gray mold) Frontiers in Microbiology.</title>
        <authorList>
            <person name="Li D."/>
        </authorList>
    </citation>
    <scope>NUCLEOTIDE SEQUENCE [LARGE SCALE GENOMIC DNA]</scope>
    <source>
        <strain evidence="9 10">NEAU-LD23</strain>
    </source>
</reference>
<evidence type="ECO:0000256" key="4">
    <source>
        <dbReference type="ARBA" id="ARBA00023002"/>
    </source>
</evidence>
<dbReference type="Proteomes" id="UP000275401">
    <property type="component" value="Unassembled WGS sequence"/>
</dbReference>
<evidence type="ECO:0000256" key="2">
    <source>
        <dbReference type="ARBA" id="ARBA00022617"/>
    </source>
</evidence>
<dbReference type="PROSITE" id="PS00086">
    <property type="entry name" value="CYTOCHROME_P450"/>
    <property type="match status" value="1"/>
</dbReference>
<dbReference type="PANTHER" id="PTHR46696:SF1">
    <property type="entry name" value="CYTOCHROME P450 YJIB-RELATED"/>
    <property type="match status" value="1"/>
</dbReference>
<dbReference type="GO" id="GO:0005506">
    <property type="term" value="F:iron ion binding"/>
    <property type="evidence" value="ECO:0007669"/>
    <property type="project" value="InterPro"/>
</dbReference>
<dbReference type="SUPFAM" id="SSF48264">
    <property type="entry name" value="Cytochrome P450"/>
    <property type="match status" value="1"/>
</dbReference>
<gene>
    <name evidence="9" type="ORF">EEJ42_49710</name>
</gene>
<dbReference type="InterPro" id="IPR036396">
    <property type="entry name" value="Cyt_P450_sf"/>
</dbReference>
<keyword evidence="3 7" id="KW-0479">Metal-binding</keyword>
<comment type="caution">
    <text evidence="9">The sequence shown here is derived from an EMBL/GenBank/DDBJ whole genome shotgun (WGS) entry which is preliminary data.</text>
</comment>
<dbReference type="CDD" id="cd11032">
    <property type="entry name" value="P450_EryK-like"/>
    <property type="match status" value="1"/>
</dbReference>
<dbReference type="EMBL" id="RIBZ01000885">
    <property type="protein sequence ID" value="RNF77731.1"/>
    <property type="molecule type" value="Genomic_DNA"/>
</dbReference>
<dbReference type="InterPro" id="IPR002397">
    <property type="entry name" value="Cyt_P450_B"/>
</dbReference>